<evidence type="ECO:0000313" key="2">
    <source>
        <dbReference type="EMBL" id="CBK22204.2"/>
    </source>
</evidence>
<dbReference type="EMBL" id="FN668648">
    <property type="protein sequence ID" value="CBK22204.2"/>
    <property type="molecule type" value="Genomic_DNA"/>
</dbReference>
<proteinExistence type="predicted"/>
<reference evidence="2" key="1">
    <citation type="submission" date="2010-02" db="EMBL/GenBank/DDBJ databases">
        <title>Sequencing and annotation of the Blastocystis hominis genome.</title>
        <authorList>
            <person name="Wincker P."/>
        </authorList>
    </citation>
    <scope>NUCLEOTIDE SEQUENCE</scope>
    <source>
        <strain evidence="2">Singapore isolate B</strain>
    </source>
</reference>
<keyword evidence="3" id="KW-1185">Reference proteome</keyword>
<dbReference type="InParanoid" id="D8M2A9"/>
<name>D8M2A9_BLAHO</name>
<dbReference type="RefSeq" id="XP_012896252.1">
    <property type="nucleotide sequence ID" value="XM_013040798.1"/>
</dbReference>
<evidence type="ECO:0000256" key="1">
    <source>
        <dbReference type="SAM" id="Coils"/>
    </source>
</evidence>
<sequence>MPTDDSIIRQRLDEHSIVLVPSTPSVSRCTDSAIMFFHALENSDPKLLQILRLLNPSDTKRFDTIQALDQYRLLIERLPGLRKCLEMDLAAFETLQNESSAKYEKLKELQIHKEALEKDVENAIQHLRHMNEIEKQAKEVNQYSRTQDLQEELEQKIQSIEKIEQETSQLRTKMEDNRTKIQSFYEAFVNLKTEILEIKAE</sequence>
<dbReference type="Proteomes" id="UP000008312">
    <property type="component" value="Unassembled WGS sequence"/>
</dbReference>
<dbReference type="AlphaFoldDB" id="D8M2A9"/>
<accession>D8M2A9</accession>
<organism evidence="2">
    <name type="scientific">Blastocystis hominis</name>
    <dbReference type="NCBI Taxonomy" id="12968"/>
    <lineage>
        <taxon>Eukaryota</taxon>
        <taxon>Sar</taxon>
        <taxon>Stramenopiles</taxon>
        <taxon>Bigyra</taxon>
        <taxon>Opalozoa</taxon>
        <taxon>Opalinata</taxon>
        <taxon>Blastocystidae</taxon>
        <taxon>Blastocystis</taxon>
    </lineage>
</organism>
<gene>
    <name evidence="2" type="ORF">GSBLH_T00006420001</name>
</gene>
<protein>
    <submittedName>
        <fullName evidence="2">Uncharacterized protein</fullName>
    </submittedName>
</protein>
<evidence type="ECO:0000313" key="3">
    <source>
        <dbReference type="Proteomes" id="UP000008312"/>
    </source>
</evidence>
<dbReference type="GeneID" id="24922544"/>
<feature type="coiled-coil region" evidence="1">
    <location>
        <begin position="106"/>
        <end position="180"/>
    </location>
</feature>
<keyword evidence="1" id="KW-0175">Coiled coil</keyword>